<feature type="region of interest" description="Disordered" evidence="1">
    <location>
        <begin position="646"/>
        <end position="701"/>
    </location>
</feature>
<organism evidence="3 4">
    <name type="scientific">Penicillium canariense</name>
    <dbReference type="NCBI Taxonomy" id="189055"/>
    <lineage>
        <taxon>Eukaryota</taxon>
        <taxon>Fungi</taxon>
        <taxon>Dikarya</taxon>
        <taxon>Ascomycota</taxon>
        <taxon>Pezizomycotina</taxon>
        <taxon>Eurotiomycetes</taxon>
        <taxon>Eurotiomycetidae</taxon>
        <taxon>Eurotiales</taxon>
        <taxon>Aspergillaceae</taxon>
        <taxon>Penicillium</taxon>
    </lineage>
</organism>
<sequence>MGAVDLCERRGDDPLHQRSDTKLTPVRKRIIICCDGTWQSAVSGEKNVPSNVTRLCRTLNPVGTDKDGNQWQQVVWYDSGVGTTALALGDAIEGATGVGMETNVIEAYNFAVLNYNPGDKIMCFGFSRGAYTARTIAGLISDIGICQKSDLNKFPDLWAVYKKVKHGKRFHRSDLWFDWMWGKADEHQGAGDQDHREFVYEKPPQGDWAQEGSREVEVVGVYDTVGALGMPEVLGIKLPSSQGWHNVGLSHNIKNAFQCLALDERRQAFTPTLWYLDKKTATREEVEARIRDEDRAEKLYWEILQQAMDLKAGGTATDEDVNSAAREVNQAARAWNRATRKRVKYQNRLELHPVLRQVWMPGYHINIGGGSNDTLKDEGDMENMSNITFAWMLDQIKGYVSVNERIVSAEQDDRERHVEMLNMNIMKADTTIAAENAKSWAKWMWATTKATASAIRHPSRTHKQATQARLRTYGWGTGHMTDSFTMMYWLNGQKRRTPGEYAKEFGNSLGDTCEYIHPVVNFRVKWFEEMNQKDPSHPLYKPINPKVKYERRKVVDKEGNPFFEYDIGGCLKPLPEWKLGGLDSYERLVIAGDAAYDYVDILDEELKTGIRTIRRSAISAKDSPAESALATVSDYALNPSVVPKPSASVPASMADETVTGTYCRDPESDIDLTPTYPHSKTTDSKSFSTVSSLQVSSREVS</sequence>
<dbReference type="PANTHER" id="PTHR33840">
    <property type="match status" value="1"/>
</dbReference>
<keyword evidence="4" id="KW-1185">Reference proteome</keyword>
<dbReference type="Pfam" id="PF09994">
    <property type="entry name" value="T6SS_Tle1-like_cat"/>
    <property type="match status" value="1"/>
</dbReference>
<protein>
    <recommendedName>
        <fullName evidence="2">T6SS Phospholipase effector Tle1-like catalytic domain-containing protein</fullName>
    </recommendedName>
</protein>
<evidence type="ECO:0000313" key="3">
    <source>
        <dbReference type="EMBL" id="KAJ5168776.1"/>
    </source>
</evidence>
<dbReference type="Proteomes" id="UP001149163">
    <property type="component" value="Unassembled WGS sequence"/>
</dbReference>
<dbReference type="AlphaFoldDB" id="A0A9W9LQ10"/>
<dbReference type="EMBL" id="JAPQKN010000002">
    <property type="protein sequence ID" value="KAJ5168776.1"/>
    <property type="molecule type" value="Genomic_DNA"/>
</dbReference>
<gene>
    <name evidence="3" type="ORF">N7482_004370</name>
</gene>
<dbReference type="OrthoDB" id="59699at2759"/>
<dbReference type="GeneID" id="81425671"/>
<comment type="caution">
    <text evidence="3">The sequence shown here is derived from an EMBL/GenBank/DDBJ whole genome shotgun (WGS) entry which is preliminary data.</text>
</comment>
<feature type="compositionally biased region" description="Low complexity" evidence="1">
    <location>
        <begin position="684"/>
        <end position="701"/>
    </location>
</feature>
<reference evidence="3" key="2">
    <citation type="journal article" date="2023" name="IMA Fungus">
        <title>Comparative genomic study of the Penicillium genus elucidates a diverse pangenome and 15 lateral gene transfer events.</title>
        <authorList>
            <person name="Petersen C."/>
            <person name="Sorensen T."/>
            <person name="Nielsen M.R."/>
            <person name="Sondergaard T.E."/>
            <person name="Sorensen J.L."/>
            <person name="Fitzpatrick D.A."/>
            <person name="Frisvad J.C."/>
            <person name="Nielsen K.L."/>
        </authorList>
    </citation>
    <scope>NUCLEOTIDE SEQUENCE</scope>
    <source>
        <strain evidence="3">IBT 26290</strain>
    </source>
</reference>
<evidence type="ECO:0000259" key="2">
    <source>
        <dbReference type="Pfam" id="PF09994"/>
    </source>
</evidence>
<feature type="region of interest" description="Disordered" evidence="1">
    <location>
        <begin position="1"/>
        <end position="20"/>
    </location>
</feature>
<evidence type="ECO:0000256" key="1">
    <source>
        <dbReference type="SAM" id="MobiDB-lite"/>
    </source>
</evidence>
<dbReference type="InterPro" id="IPR018712">
    <property type="entry name" value="Tle1-like_cat"/>
</dbReference>
<dbReference type="RefSeq" id="XP_056545237.1">
    <property type="nucleotide sequence ID" value="XM_056686495.1"/>
</dbReference>
<name>A0A9W9LQ10_9EURO</name>
<evidence type="ECO:0000313" key="4">
    <source>
        <dbReference type="Proteomes" id="UP001149163"/>
    </source>
</evidence>
<proteinExistence type="predicted"/>
<dbReference type="PANTHER" id="PTHR33840:SF16">
    <property type="entry name" value="DUF2235 DOMAIN-CONTAINING PROTEIN"/>
    <property type="match status" value="1"/>
</dbReference>
<accession>A0A9W9LQ10</accession>
<feature type="domain" description="T6SS Phospholipase effector Tle1-like catalytic" evidence="2">
    <location>
        <begin position="28"/>
        <end position="395"/>
    </location>
</feature>
<reference evidence="3" key="1">
    <citation type="submission" date="2022-11" db="EMBL/GenBank/DDBJ databases">
        <authorList>
            <person name="Petersen C."/>
        </authorList>
    </citation>
    <scope>NUCLEOTIDE SEQUENCE</scope>
    <source>
        <strain evidence="3">IBT 26290</strain>
    </source>
</reference>